<dbReference type="EMBL" id="CP131059">
    <property type="protein sequence ID" value="WNY23563.1"/>
    <property type="molecule type" value="Genomic_DNA"/>
</dbReference>
<gene>
    <name evidence="2" type="ORF">MmiHf6_08720</name>
</gene>
<protein>
    <submittedName>
        <fullName evidence="2">Uncharacterized protein</fullName>
    </submittedName>
</protein>
<evidence type="ECO:0000313" key="3">
    <source>
        <dbReference type="Proteomes" id="UP001302978"/>
    </source>
</evidence>
<feature type="transmembrane region" description="Helical" evidence="1">
    <location>
        <begin position="42"/>
        <end position="60"/>
    </location>
</feature>
<keyword evidence="1" id="KW-0812">Transmembrane</keyword>
<evidence type="ECO:0000313" key="2">
    <source>
        <dbReference type="EMBL" id="WNY23563.1"/>
    </source>
</evidence>
<sequence length="230" mass="25616">MKDDVSIDFWIGLISKTDPASWVSERSEETRLGGFFPYETKIQKLFLFIVSVWLLQSVFLQLSFMVAACVAVCISACICSFFSNLLAFANVLPLPSGFCYRRYLQVSVAAATFRFLLPRCRQVCVRQQLSLPRANHSAFRHKFQPTTLFKKNNENDSSILEKMKNQAETTVFLKIPIPSISTSTTSPTKSSPTPGGVPVAITSPISSVITEEMNEINSGIPKMNSLVDEL</sequence>
<keyword evidence="1" id="KW-0472">Membrane</keyword>
<feature type="transmembrane region" description="Helical" evidence="1">
    <location>
        <begin position="67"/>
        <end position="88"/>
    </location>
</feature>
<evidence type="ECO:0000256" key="1">
    <source>
        <dbReference type="SAM" id="Phobius"/>
    </source>
</evidence>
<dbReference type="Proteomes" id="UP001302978">
    <property type="component" value="Chromosome"/>
</dbReference>
<dbReference type="KEGG" id="mehf:MmiHf6_08720"/>
<reference evidence="2 3" key="1">
    <citation type="submission" date="2023-07" db="EMBL/GenBank/DDBJ databases">
        <title>Closed genoem sequence of Methanomicrococcus sp. Hf6.</title>
        <authorList>
            <person name="Poehlein A."/>
            <person name="Protasov E."/>
            <person name="Platt K."/>
            <person name="Reeh H."/>
            <person name="Daniel R."/>
            <person name="Brune A."/>
        </authorList>
    </citation>
    <scope>NUCLEOTIDE SEQUENCE [LARGE SCALE GENOMIC DNA]</scope>
    <source>
        <strain evidence="2 3">Hf6</strain>
    </source>
</reference>
<keyword evidence="3" id="KW-1185">Reference proteome</keyword>
<proteinExistence type="predicted"/>
<name>A0AA96V0K3_9EURY</name>
<accession>A0AA96V0K3</accession>
<dbReference type="AlphaFoldDB" id="A0AA96V0K3"/>
<organism evidence="2 3">
    <name type="scientific">Methanimicrococcus hongohii</name>
    <dbReference type="NCBI Taxonomy" id="3028295"/>
    <lineage>
        <taxon>Archaea</taxon>
        <taxon>Methanobacteriati</taxon>
        <taxon>Methanobacteriota</taxon>
        <taxon>Stenosarchaea group</taxon>
        <taxon>Methanomicrobia</taxon>
        <taxon>Methanosarcinales</taxon>
        <taxon>Methanosarcinaceae</taxon>
        <taxon>Methanimicrococcus</taxon>
    </lineage>
</organism>
<keyword evidence="1" id="KW-1133">Transmembrane helix</keyword>